<sequence>MSEANQQDQTPPEQPGQDGEIPSAPPVVDDQEPVAPAPAAATIVANPPQASFPKPNEDDVAEIIAYKISQELPNEDKQLLYDTIVSGIANKQPRDSALHILFWQGIKLLVDRGLFKD</sequence>
<evidence type="ECO:0000313" key="3">
    <source>
        <dbReference type="Proteomes" id="UP000297946"/>
    </source>
</evidence>
<proteinExistence type="predicted"/>
<dbReference type="RefSeq" id="WP_135698336.1">
    <property type="nucleotide sequence ID" value="NZ_RQER01000008.1"/>
</dbReference>
<comment type="caution">
    <text evidence="2">The sequence shown here is derived from an EMBL/GenBank/DDBJ whole genome shotgun (WGS) entry which is preliminary data.</text>
</comment>
<accession>A0A5R2ATP8</accession>
<name>A0A5R2ATP8_9LEPT</name>
<feature type="compositionally biased region" description="Polar residues" evidence="1">
    <location>
        <begin position="1"/>
        <end position="11"/>
    </location>
</feature>
<dbReference type="AlphaFoldDB" id="A0A5R2ATP8"/>
<feature type="region of interest" description="Disordered" evidence="1">
    <location>
        <begin position="1"/>
        <end position="39"/>
    </location>
</feature>
<organism evidence="2 3">
    <name type="scientific">Leptospira langatensis</name>
    <dbReference type="NCBI Taxonomy" id="2484983"/>
    <lineage>
        <taxon>Bacteria</taxon>
        <taxon>Pseudomonadati</taxon>
        <taxon>Spirochaetota</taxon>
        <taxon>Spirochaetia</taxon>
        <taxon>Leptospirales</taxon>
        <taxon>Leptospiraceae</taxon>
        <taxon>Leptospira</taxon>
    </lineage>
</organism>
<dbReference type="Proteomes" id="UP000297946">
    <property type="component" value="Unassembled WGS sequence"/>
</dbReference>
<gene>
    <name evidence="2" type="ORF">EHO57_13790</name>
</gene>
<dbReference type="EMBL" id="RQER01000008">
    <property type="protein sequence ID" value="TGJ99829.1"/>
    <property type="molecule type" value="Genomic_DNA"/>
</dbReference>
<evidence type="ECO:0000313" key="2">
    <source>
        <dbReference type="EMBL" id="TGJ99829.1"/>
    </source>
</evidence>
<reference evidence="2 3" key="1">
    <citation type="journal article" date="2019" name="PLoS Negl. Trop. Dis.">
        <title>Revisiting the worldwide diversity of Leptospira species in the environment.</title>
        <authorList>
            <person name="Vincent A.T."/>
            <person name="Schiettekatte O."/>
            <person name="Bourhy P."/>
            <person name="Veyrier F.J."/>
            <person name="Picardeau M."/>
        </authorList>
    </citation>
    <scope>NUCLEOTIDE SEQUENCE [LARGE SCALE GENOMIC DNA]</scope>
    <source>
        <strain evidence="2 3">SSW18</strain>
    </source>
</reference>
<evidence type="ECO:0000256" key="1">
    <source>
        <dbReference type="SAM" id="MobiDB-lite"/>
    </source>
</evidence>
<protein>
    <submittedName>
        <fullName evidence="2">Uncharacterized protein</fullName>
    </submittedName>
</protein>